<comment type="caution">
    <text evidence="9">Lacks conserved residue(s) required for the propagation of feature annotation.</text>
</comment>
<evidence type="ECO:0000256" key="9">
    <source>
        <dbReference type="HAMAP-Rule" id="MF_01987"/>
    </source>
</evidence>
<gene>
    <name evidence="9" type="primary">rbsK</name>
    <name evidence="12" type="ordered locus">Bfae_05890</name>
</gene>
<dbReference type="CDD" id="cd01174">
    <property type="entry name" value="ribokinase"/>
    <property type="match status" value="1"/>
</dbReference>
<dbReference type="InterPro" id="IPR011877">
    <property type="entry name" value="Ribokinase"/>
</dbReference>
<feature type="binding site" evidence="9">
    <location>
        <position position="283"/>
    </location>
    <ligand>
        <name>K(+)</name>
        <dbReference type="ChEBI" id="CHEBI:29103"/>
    </ligand>
</feature>
<keyword evidence="6 9" id="KW-0460">Magnesium</keyword>
<dbReference type="UniPathway" id="UPA00916">
    <property type="reaction ID" value="UER00889"/>
</dbReference>
<dbReference type="GO" id="GO:0004747">
    <property type="term" value="F:ribokinase activity"/>
    <property type="evidence" value="ECO:0007669"/>
    <property type="project" value="UniProtKB-UniRule"/>
</dbReference>
<keyword evidence="3 9" id="KW-0547">Nucleotide-binding</keyword>
<evidence type="ECO:0000313" key="12">
    <source>
        <dbReference type="EMBL" id="ACU84455.1"/>
    </source>
</evidence>
<keyword evidence="4 9" id="KW-0418">Kinase</keyword>
<comment type="catalytic activity">
    <reaction evidence="9">
        <text>D-ribose + ATP = D-ribose 5-phosphate + ADP + H(+)</text>
        <dbReference type="Rhea" id="RHEA:13697"/>
        <dbReference type="ChEBI" id="CHEBI:15378"/>
        <dbReference type="ChEBI" id="CHEBI:30616"/>
        <dbReference type="ChEBI" id="CHEBI:47013"/>
        <dbReference type="ChEBI" id="CHEBI:78346"/>
        <dbReference type="ChEBI" id="CHEBI:456216"/>
        <dbReference type="EC" id="2.7.1.15"/>
    </reaction>
</comment>
<feature type="domain" description="Carbohydrate kinase PfkB" evidence="11">
    <location>
        <begin position="8"/>
        <end position="295"/>
    </location>
</feature>
<dbReference type="HOGENOM" id="CLU_027634_2_0_11"/>
<comment type="subcellular location">
    <subcellularLocation>
        <location evidence="9">Cytoplasm</location>
    </subcellularLocation>
</comment>
<dbReference type="PANTHER" id="PTHR10584">
    <property type="entry name" value="SUGAR KINASE"/>
    <property type="match status" value="1"/>
</dbReference>
<dbReference type="KEGG" id="bfa:Bfae_05890"/>
<evidence type="ECO:0000313" key="13">
    <source>
        <dbReference type="Proteomes" id="UP000001919"/>
    </source>
</evidence>
<dbReference type="OrthoDB" id="9775849at2"/>
<keyword evidence="5 9" id="KW-0067">ATP-binding</keyword>
<feature type="compositionally biased region" description="Basic and acidic residues" evidence="10">
    <location>
        <begin position="298"/>
        <end position="309"/>
    </location>
</feature>
<evidence type="ECO:0000256" key="8">
    <source>
        <dbReference type="ARBA" id="ARBA00023277"/>
    </source>
</evidence>
<name>C7MI29_BRAFD</name>
<dbReference type="PATRIC" id="fig|446465.5.peg.577"/>
<evidence type="ECO:0000256" key="7">
    <source>
        <dbReference type="ARBA" id="ARBA00022958"/>
    </source>
</evidence>
<feature type="binding site" evidence="9">
    <location>
        <begin position="15"/>
        <end position="17"/>
    </location>
    <ligand>
        <name>substrate</name>
    </ligand>
</feature>
<keyword evidence="13" id="KW-1185">Reference proteome</keyword>
<dbReference type="EC" id="2.7.1.15" evidence="9"/>
<dbReference type="PRINTS" id="PR00990">
    <property type="entry name" value="RIBOKINASE"/>
</dbReference>
<feature type="binding site" evidence="9">
    <location>
        <begin position="252"/>
        <end position="253"/>
    </location>
    <ligand>
        <name>ATP</name>
        <dbReference type="ChEBI" id="CHEBI:30616"/>
    </ligand>
</feature>
<feature type="binding site" evidence="9">
    <location>
        <position position="185"/>
    </location>
    <ligand>
        <name>ATP</name>
        <dbReference type="ChEBI" id="CHEBI:30616"/>
    </ligand>
</feature>
<evidence type="ECO:0000256" key="5">
    <source>
        <dbReference type="ARBA" id="ARBA00022840"/>
    </source>
</evidence>
<dbReference type="HAMAP" id="MF_01987">
    <property type="entry name" value="Ribokinase"/>
    <property type="match status" value="1"/>
</dbReference>
<dbReference type="Pfam" id="PF00294">
    <property type="entry name" value="PfkB"/>
    <property type="match status" value="1"/>
</dbReference>
<keyword evidence="9" id="KW-0963">Cytoplasm</keyword>
<dbReference type="PANTHER" id="PTHR10584:SF166">
    <property type="entry name" value="RIBOKINASE"/>
    <property type="match status" value="1"/>
</dbReference>
<dbReference type="GO" id="GO:0019303">
    <property type="term" value="P:D-ribose catabolic process"/>
    <property type="evidence" value="ECO:0007669"/>
    <property type="project" value="UniProtKB-UniRule"/>
</dbReference>
<reference evidence="12 13" key="1">
    <citation type="journal article" date="2009" name="Stand. Genomic Sci.">
        <title>Complete genome sequence of Brachybacterium faecium type strain (Schefferle 6-10).</title>
        <authorList>
            <person name="Lapidus A."/>
            <person name="Pukall R."/>
            <person name="Labuttii K."/>
            <person name="Copeland A."/>
            <person name="Del Rio T.G."/>
            <person name="Nolan M."/>
            <person name="Chen F."/>
            <person name="Lucas S."/>
            <person name="Tice H."/>
            <person name="Cheng J.F."/>
            <person name="Bruce D."/>
            <person name="Goodwin L."/>
            <person name="Pitluck S."/>
            <person name="Rohde M."/>
            <person name="Goker M."/>
            <person name="Pati A."/>
            <person name="Ivanova N."/>
            <person name="Mavrommatis K."/>
            <person name="Chen A."/>
            <person name="Palaniappan K."/>
            <person name="D'haeseleer P."/>
            <person name="Chain P."/>
            <person name="Bristow J."/>
            <person name="Eisen J.A."/>
            <person name="Markowitz V."/>
            <person name="Hugenholtz P."/>
            <person name="Kyrpides N.C."/>
            <person name="Klenk H.P."/>
        </authorList>
    </citation>
    <scope>NUCLEOTIDE SEQUENCE [LARGE SCALE GENOMIC DNA]</scope>
    <source>
        <strain evidence="13">ATCC 43885 / DSM 4810 / JCM 11609 / LMG 19847 / NBRC 14762 / NCIMB 9860 / 6-10</strain>
    </source>
</reference>
<feature type="region of interest" description="Disordered" evidence="10">
    <location>
        <begin position="287"/>
        <end position="309"/>
    </location>
</feature>
<keyword evidence="1 9" id="KW-0808">Transferase</keyword>
<dbReference type="eggNOG" id="COG0524">
    <property type="taxonomic scope" value="Bacteria"/>
</dbReference>
<evidence type="ECO:0000256" key="4">
    <source>
        <dbReference type="ARBA" id="ARBA00022777"/>
    </source>
</evidence>
<comment type="similarity">
    <text evidence="9">Belongs to the carbohydrate kinase PfkB family. Ribokinase subfamily.</text>
</comment>
<keyword evidence="8 9" id="KW-0119">Carbohydrate metabolism</keyword>
<comment type="cofactor">
    <cofactor evidence="9">
        <name>Mg(2+)</name>
        <dbReference type="ChEBI" id="CHEBI:18420"/>
    </cofactor>
    <text evidence="9">Requires a divalent cation, most likely magnesium in vivo, as an electrophilic catalyst to aid phosphoryl group transfer. It is the chelate of the metal and the nucleotide that is the actual substrate.</text>
</comment>
<proteinExistence type="inferred from homology"/>
<dbReference type="InterPro" id="IPR002139">
    <property type="entry name" value="Ribo/fructo_kinase"/>
</dbReference>
<feature type="binding site" evidence="9">
    <location>
        <begin position="43"/>
        <end position="47"/>
    </location>
    <ligand>
        <name>substrate</name>
    </ligand>
</feature>
<comment type="activity regulation">
    <text evidence="9">Activated by a monovalent cation that binds near, but not in, the active site. The most likely occupant of the site in vivo is potassium. Ion binding induces a conformational change that may alter substrate affinity.</text>
</comment>
<evidence type="ECO:0000256" key="1">
    <source>
        <dbReference type="ARBA" id="ARBA00022679"/>
    </source>
</evidence>
<protein>
    <recommendedName>
        <fullName evidence="9">Ribokinase</fullName>
        <shortName evidence="9">RK</shortName>
        <ecNumber evidence="9">2.7.1.15</ecNumber>
    </recommendedName>
</protein>
<feature type="active site" description="Proton acceptor" evidence="9">
    <location>
        <position position="253"/>
    </location>
</feature>
<feature type="binding site" evidence="9">
    <location>
        <position position="141"/>
    </location>
    <ligand>
        <name>substrate</name>
    </ligand>
</feature>
<dbReference type="Proteomes" id="UP000001919">
    <property type="component" value="Chromosome"/>
</dbReference>
<organism evidence="12 13">
    <name type="scientific">Brachybacterium faecium (strain ATCC 43885 / DSM 4810 / JCM 11609 / LMG 19847 / NBRC 14762 / NCIMB 9860 / 6-10)</name>
    <dbReference type="NCBI Taxonomy" id="446465"/>
    <lineage>
        <taxon>Bacteria</taxon>
        <taxon>Bacillati</taxon>
        <taxon>Actinomycetota</taxon>
        <taxon>Actinomycetes</taxon>
        <taxon>Micrococcales</taxon>
        <taxon>Dermabacteraceae</taxon>
        <taxon>Brachybacterium</taxon>
    </lineage>
</organism>
<dbReference type="EMBL" id="CP001643">
    <property type="protein sequence ID" value="ACU84455.1"/>
    <property type="molecule type" value="Genomic_DNA"/>
</dbReference>
<feature type="binding site" evidence="9">
    <location>
        <position position="247"/>
    </location>
    <ligand>
        <name>K(+)</name>
        <dbReference type="ChEBI" id="CHEBI:29103"/>
    </ligand>
</feature>
<evidence type="ECO:0000256" key="6">
    <source>
        <dbReference type="ARBA" id="ARBA00022842"/>
    </source>
</evidence>
<accession>C7MI29</accession>
<feature type="binding site" evidence="9">
    <location>
        <position position="253"/>
    </location>
    <ligand>
        <name>substrate</name>
    </ligand>
</feature>
<sequence length="309" mass="31515">MPARPAPVLVVGSATVDVTSFSQRLPQPGETLLGDSFSLVMGGKGANQAVAAARAGAQARFVGCVGEDMFAPVVRDGLGEAGVDLTHLRTVPGQTGVAHIRVDGAGENDIVMVPLANSALSTAQIDEALDDDAGVLLTQLETPLPETLHAIRAAHEQGLTVVLDPAPAAELDPAIWPLLDVVTPNETEAALLTGMPVRDREGAVRAGRWFLARGTRAALITLAGAGSVLVTAQEVHEIPPHPVTVVDSTAAGDAFAGFLAAALADGEDLPSAVRRAGAAGALAVTRRGASPSIPSADEAQRMLDEEVPA</sequence>
<evidence type="ECO:0000256" key="3">
    <source>
        <dbReference type="ARBA" id="ARBA00022741"/>
    </source>
</evidence>
<dbReference type="STRING" id="446465.Bfae_05890"/>
<feature type="binding site" evidence="9">
    <location>
        <position position="288"/>
    </location>
    <ligand>
        <name>K(+)</name>
        <dbReference type="ChEBI" id="CHEBI:29103"/>
    </ligand>
</feature>
<evidence type="ECO:0000256" key="10">
    <source>
        <dbReference type="SAM" id="MobiDB-lite"/>
    </source>
</evidence>
<evidence type="ECO:0000259" key="11">
    <source>
        <dbReference type="Pfam" id="PF00294"/>
    </source>
</evidence>
<dbReference type="GO" id="GO:0005829">
    <property type="term" value="C:cytosol"/>
    <property type="evidence" value="ECO:0007669"/>
    <property type="project" value="TreeGrafter"/>
</dbReference>
<dbReference type="Gene3D" id="3.40.1190.20">
    <property type="match status" value="1"/>
</dbReference>
<comment type="function">
    <text evidence="9">Catalyzes the phosphorylation of ribose at O-5 in a reaction requiring ATP and magnesium. The resulting D-ribose-5-phosphate can then be used either for sythesis of nucleotides, histidine, and tryptophan, or as a component of the pentose phosphate pathway.</text>
</comment>
<dbReference type="InterPro" id="IPR029056">
    <property type="entry name" value="Ribokinase-like"/>
</dbReference>
<dbReference type="SUPFAM" id="SSF53613">
    <property type="entry name" value="Ribokinase-like"/>
    <property type="match status" value="1"/>
</dbReference>
<evidence type="ECO:0000256" key="2">
    <source>
        <dbReference type="ARBA" id="ARBA00022723"/>
    </source>
</evidence>
<feature type="binding site" evidence="9">
    <location>
        <position position="286"/>
    </location>
    <ligand>
        <name>K(+)</name>
        <dbReference type="ChEBI" id="CHEBI:29103"/>
    </ligand>
</feature>
<dbReference type="InterPro" id="IPR011611">
    <property type="entry name" value="PfkB_dom"/>
</dbReference>
<keyword evidence="2 9" id="KW-0479">Metal-binding</keyword>
<keyword evidence="7 9" id="KW-0630">Potassium</keyword>
<comment type="pathway">
    <text evidence="9">Carbohydrate metabolism; D-ribose degradation; D-ribose 5-phosphate from beta-D-ribopyranose: step 2/2.</text>
</comment>
<dbReference type="GO" id="GO:0005524">
    <property type="term" value="F:ATP binding"/>
    <property type="evidence" value="ECO:0007669"/>
    <property type="project" value="UniProtKB-UniRule"/>
</dbReference>
<dbReference type="AlphaFoldDB" id="C7MI29"/>
<feature type="binding site" evidence="9">
    <location>
        <position position="249"/>
    </location>
    <ligand>
        <name>K(+)</name>
        <dbReference type="ChEBI" id="CHEBI:29103"/>
    </ligand>
</feature>
<dbReference type="GO" id="GO:0046872">
    <property type="term" value="F:metal ion binding"/>
    <property type="evidence" value="ECO:0007669"/>
    <property type="project" value="UniProtKB-KW"/>
</dbReference>
<comment type="subunit">
    <text evidence="9">Homodimer.</text>
</comment>
<feature type="binding site" evidence="9">
    <location>
        <position position="292"/>
    </location>
    <ligand>
        <name>K(+)</name>
        <dbReference type="ChEBI" id="CHEBI:29103"/>
    </ligand>
</feature>